<dbReference type="Proteomes" id="UP000266196">
    <property type="component" value="Unassembled WGS sequence"/>
</dbReference>
<dbReference type="AlphaFoldDB" id="A0A397FB51"/>
<name>A0A397FB51_APHAT</name>
<evidence type="ECO:0000256" key="1">
    <source>
        <dbReference type="SAM" id="MobiDB-lite"/>
    </source>
</evidence>
<dbReference type="EMBL" id="QUTF01024781">
    <property type="protein sequence ID" value="RHY84465.1"/>
    <property type="molecule type" value="Genomic_DNA"/>
</dbReference>
<feature type="region of interest" description="Disordered" evidence="1">
    <location>
        <begin position="45"/>
        <end position="117"/>
    </location>
</feature>
<reference evidence="5 6" key="1">
    <citation type="submission" date="2018-08" db="EMBL/GenBank/DDBJ databases">
        <title>Aphanomyces genome sequencing and annotation.</title>
        <authorList>
            <person name="Minardi D."/>
            <person name="Oidtmann B."/>
            <person name="Van Der Giezen M."/>
            <person name="Studholme D.J."/>
        </authorList>
    </citation>
    <scope>NUCLEOTIDE SEQUENCE [LARGE SCALE GENOMIC DNA]</scope>
    <source>
        <strain evidence="4 5">197901</strain>
        <strain evidence="3 7">FDL457</strain>
        <strain evidence="2 6">Si</strain>
    </source>
</reference>
<dbReference type="Proteomes" id="UP000286510">
    <property type="component" value="Unassembled WGS sequence"/>
</dbReference>
<comment type="caution">
    <text evidence="4">The sequence shown here is derived from an EMBL/GenBank/DDBJ whole genome shotgun (WGS) entry which is preliminary data.</text>
</comment>
<dbReference type="EMBL" id="QUTE01010429">
    <property type="protein sequence ID" value="RHZ13762.1"/>
    <property type="molecule type" value="Genomic_DNA"/>
</dbReference>
<dbReference type="EMBL" id="QUTB01005670">
    <property type="protein sequence ID" value="RHY54066.1"/>
    <property type="molecule type" value="Genomic_DNA"/>
</dbReference>
<feature type="compositionally biased region" description="Basic and acidic residues" evidence="1">
    <location>
        <begin position="76"/>
        <end position="117"/>
    </location>
</feature>
<evidence type="ECO:0000313" key="2">
    <source>
        <dbReference type="EMBL" id="RHY54066.1"/>
    </source>
</evidence>
<accession>A0A397FB51</accession>
<dbReference type="Proteomes" id="UP000283543">
    <property type="component" value="Unassembled WGS sequence"/>
</dbReference>
<protein>
    <submittedName>
        <fullName evidence="4">Uncharacterized protein</fullName>
    </submittedName>
</protein>
<proteinExistence type="predicted"/>
<evidence type="ECO:0000313" key="6">
    <source>
        <dbReference type="Proteomes" id="UP000283543"/>
    </source>
</evidence>
<evidence type="ECO:0000313" key="7">
    <source>
        <dbReference type="Proteomes" id="UP000286510"/>
    </source>
</evidence>
<sequence length="117" mass="13569">MDVLPAVEEFKSEEVRKTMEELANANKVTGRARAVSMTWDESRRRYGGQAMGPNWEQLPLPPIEGAYVDEYYPPPEKSDAEKRAPEKAEVRDKLRAERRNRPDSTPDSEKEQKEYQE</sequence>
<evidence type="ECO:0000313" key="4">
    <source>
        <dbReference type="EMBL" id="RHZ13762.1"/>
    </source>
</evidence>
<evidence type="ECO:0000313" key="3">
    <source>
        <dbReference type="EMBL" id="RHY84465.1"/>
    </source>
</evidence>
<organism evidence="4 5">
    <name type="scientific">Aphanomyces astaci</name>
    <name type="common">Crayfish plague agent</name>
    <dbReference type="NCBI Taxonomy" id="112090"/>
    <lineage>
        <taxon>Eukaryota</taxon>
        <taxon>Sar</taxon>
        <taxon>Stramenopiles</taxon>
        <taxon>Oomycota</taxon>
        <taxon>Saprolegniomycetes</taxon>
        <taxon>Saprolegniales</taxon>
        <taxon>Verrucalvaceae</taxon>
        <taxon>Aphanomyces</taxon>
    </lineage>
</organism>
<evidence type="ECO:0000313" key="5">
    <source>
        <dbReference type="Proteomes" id="UP000266196"/>
    </source>
</evidence>
<gene>
    <name evidence="3" type="ORF">DYB26_004482</name>
    <name evidence="4" type="ORF">DYB31_007899</name>
    <name evidence="2" type="ORF">DYB34_007382</name>
</gene>